<keyword evidence="2" id="KW-1185">Reference proteome</keyword>
<dbReference type="EMBL" id="KL198021">
    <property type="protein sequence ID" value="KDQ18459.1"/>
    <property type="molecule type" value="Genomic_DNA"/>
</dbReference>
<accession>A0A067MS83</accession>
<evidence type="ECO:0000313" key="2">
    <source>
        <dbReference type="Proteomes" id="UP000027195"/>
    </source>
</evidence>
<dbReference type="OrthoDB" id="3200438at2759"/>
<dbReference type="AlphaFoldDB" id="A0A067MS83"/>
<evidence type="ECO:0000313" key="1">
    <source>
        <dbReference type="EMBL" id="KDQ18459.1"/>
    </source>
</evidence>
<protein>
    <submittedName>
        <fullName evidence="1">Uncharacterized protein</fullName>
    </submittedName>
</protein>
<dbReference type="Proteomes" id="UP000027195">
    <property type="component" value="Unassembled WGS sequence"/>
</dbReference>
<dbReference type="HOGENOM" id="CLU_1390756_0_0_1"/>
<dbReference type="STRING" id="930990.A0A067MS83"/>
<sequence>MEVDIPQPFFVPAQKRARSSSFINYCGERPLKRTFQGAEQTIFHISDNRPKVYPKALRFQQESTQTMTAFTANGIIRPGCDNDILMSTDMDMVDSIPPYVEIASLDALRLTPPSQSIAAATLTNHAYPILPSTGLATSTTSAPAVYDVPIDSNLQAPVSQPLATPARKPRMVMGPRAGCEKCIAKVPGHWMHFD</sequence>
<gene>
    <name evidence="1" type="ORF">BOTBODRAFT_52475</name>
</gene>
<organism evidence="1 2">
    <name type="scientific">Botryobasidium botryosum (strain FD-172 SS1)</name>
    <dbReference type="NCBI Taxonomy" id="930990"/>
    <lineage>
        <taxon>Eukaryota</taxon>
        <taxon>Fungi</taxon>
        <taxon>Dikarya</taxon>
        <taxon>Basidiomycota</taxon>
        <taxon>Agaricomycotina</taxon>
        <taxon>Agaricomycetes</taxon>
        <taxon>Cantharellales</taxon>
        <taxon>Botryobasidiaceae</taxon>
        <taxon>Botryobasidium</taxon>
    </lineage>
</organism>
<name>A0A067MS83_BOTB1</name>
<dbReference type="InParanoid" id="A0A067MS83"/>
<reference evidence="2" key="1">
    <citation type="journal article" date="2014" name="Proc. Natl. Acad. Sci. U.S.A.">
        <title>Extensive sampling of basidiomycete genomes demonstrates inadequacy of the white-rot/brown-rot paradigm for wood decay fungi.</title>
        <authorList>
            <person name="Riley R."/>
            <person name="Salamov A.A."/>
            <person name="Brown D.W."/>
            <person name="Nagy L.G."/>
            <person name="Floudas D."/>
            <person name="Held B.W."/>
            <person name="Levasseur A."/>
            <person name="Lombard V."/>
            <person name="Morin E."/>
            <person name="Otillar R."/>
            <person name="Lindquist E.A."/>
            <person name="Sun H."/>
            <person name="LaButti K.M."/>
            <person name="Schmutz J."/>
            <person name="Jabbour D."/>
            <person name="Luo H."/>
            <person name="Baker S.E."/>
            <person name="Pisabarro A.G."/>
            <person name="Walton J.D."/>
            <person name="Blanchette R.A."/>
            <person name="Henrissat B."/>
            <person name="Martin F."/>
            <person name="Cullen D."/>
            <person name="Hibbett D.S."/>
            <person name="Grigoriev I.V."/>
        </authorList>
    </citation>
    <scope>NUCLEOTIDE SEQUENCE [LARGE SCALE GENOMIC DNA]</scope>
    <source>
        <strain evidence="2">FD-172 SS1</strain>
    </source>
</reference>
<proteinExistence type="predicted"/>